<dbReference type="SUPFAM" id="SSF53067">
    <property type="entry name" value="Actin-like ATPase domain"/>
    <property type="match status" value="2"/>
</dbReference>
<dbReference type="GO" id="GO:0006357">
    <property type="term" value="P:regulation of transcription by RNA polymerase II"/>
    <property type="evidence" value="ECO:0007669"/>
    <property type="project" value="TreeGrafter"/>
</dbReference>
<evidence type="ECO:0000313" key="5">
    <source>
        <dbReference type="Proteomes" id="UP000254060"/>
    </source>
</evidence>
<dbReference type="PANTHER" id="PTHR30005:SF0">
    <property type="entry name" value="RETROGRADE REGULATION PROTEIN 2"/>
    <property type="match status" value="1"/>
</dbReference>
<dbReference type="CDD" id="cd24052">
    <property type="entry name" value="ASKHA_NBD_HpPPX-GppA-like"/>
    <property type="match status" value="1"/>
</dbReference>
<dbReference type="InterPro" id="IPR003695">
    <property type="entry name" value="Ppx_GppA_N"/>
</dbReference>
<sequence>MEKKLAVIDIGSNSIRNVIFEVNGHGQYFERLNVKEVARLSSHITEANELSSDGIASLIETLRHFVSLNDHHDVKETLPVATAAIRNADNSDAILEEVRQATGIEIRLLSDYEEAFYGYSAIVNSTYVEDGYSVDIGGGSMEVTYFRDRELVFYHSFPFGAVTLTNDFMKGDVMTKEERKQLVSFLKKSFKQLDWLEPHGVPLVGVGGTARNLVRVEQSMSHFPLEGIHQYTIDAERLDQVVEELVATSSKQLGRLDGLSKDRVDIIGPAVTAIAELARYLKVPEFTMSNNGLREGLFYEYYLKANNEVRFADVKEESFRHFENQYDVDPTRHRHLIHLARQIYTGLIEAKAIKPKPYEPGLLEGACRLAYVGEYIDHNNKSDHTFHLITTSDFKGLNNEDRLALALVSSYKSRRLLDQHIEGFPEWFDSKMLRSLELLGSIVKLVDAFDLTERQVVENIDVDVADDGLVFTLHTATSPRFEVQRGIRHKKHLERVIEMSIELRIEERITS</sequence>
<feature type="domain" description="Ppx/GppA phosphatase C-terminal" evidence="3">
    <location>
        <begin position="314"/>
        <end position="426"/>
    </location>
</feature>
<protein>
    <submittedName>
        <fullName evidence="4">Exopolyphosphatase</fullName>
        <ecNumber evidence="4">3.6.1.11</ecNumber>
    </submittedName>
</protein>
<comment type="similarity">
    <text evidence="1">Belongs to the GppA/Ppx family.</text>
</comment>
<dbReference type="EMBL" id="UGGP01000001">
    <property type="protein sequence ID" value="STO07830.1"/>
    <property type="molecule type" value="Genomic_DNA"/>
</dbReference>
<proteinExistence type="inferred from homology"/>
<organism evidence="4 5">
    <name type="scientific">Exiguobacterium aurantiacum</name>
    <dbReference type="NCBI Taxonomy" id="33987"/>
    <lineage>
        <taxon>Bacteria</taxon>
        <taxon>Bacillati</taxon>
        <taxon>Bacillota</taxon>
        <taxon>Bacilli</taxon>
        <taxon>Bacillales</taxon>
        <taxon>Bacillales Family XII. Incertae Sedis</taxon>
        <taxon>Exiguobacterium</taxon>
    </lineage>
</organism>
<accession>A0A377FSP4</accession>
<gene>
    <name evidence="4" type="primary">ppx</name>
    <name evidence="4" type="ORF">NCTC13163_01189</name>
</gene>
<dbReference type="SUPFAM" id="SSF109604">
    <property type="entry name" value="HD-domain/PDEase-like"/>
    <property type="match status" value="1"/>
</dbReference>
<name>A0A377FSP4_9BACL</name>
<dbReference type="OrthoDB" id="9807195at2"/>
<dbReference type="STRING" id="1397694.GCA_000702585_01693"/>
<dbReference type="Gene3D" id="3.30.420.40">
    <property type="match status" value="1"/>
</dbReference>
<reference evidence="4 5" key="1">
    <citation type="submission" date="2018-06" db="EMBL/GenBank/DDBJ databases">
        <authorList>
            <consortium name="Pathogen Informatics"/>
            <person name="Doyle S."/>
        </authorList>
    </citation>
    <scope>NUCLEOTIDE SEQUENCE [LARGE SCALE GENOMIC DNA]</scope>
    <source>
        <strain evidence="4 5">NCTC13163</strain>
    </source>
</reference>
<dbReference type="PANTHER" id="PTHR30005">
    <property type="entry name" value="EXOPOLYPHOSPHATASE"/>
    <property type="match status" value="1"/>
</dbReference>
<dbReference type="InterPro" id="IPR048950">
    <property type="entry name" value="Ppx_GppA_C"/>
</dbReference>
<dbReference type="InterPro" id="IPR043129">
    <property type="entry name" value="ATPase_NBD"/>
</dbReference>
<dbReference type="InterPro" id="IPR050273">
    <property type="entry name" value="GppA/Ppx_hydrolase"/>
</dbReference>
<dbReference type="AlphaFoldDB" id="A0A377FSP4"/>
<feature type="domain" description="Ppx/GppA phosphatase N-terminal" evidence="2">
    <location>
        <begin position="35"/>
        <end position="303"/>
    </location>
</feature>
<evidence type="ECO:0000256" key="1">
    <source>
        <dbReference type="ARBA" id="ARBA00007125"/>
    </source>
</evidence>
<dbReference type="Proteomes" id="UP000254060">
    <property type="component" value="Unassembled WGS sequence"/>
</dbReference>
<keyword evidence="4" id="KW-0378">Hydrolase</keyword>
<dbReference type="Gene3D" id="3.30.420.150">
    <property type="entry name" value="Exopolyphosphatase. Domain 2"/>
    <property type="match status" value="1"/>
</dbReference>
<dbReference type="EC" id="3.6.1.11" evidence="4"/>
<dbReference type="Gene3D" id="1.10.3210.10">
    <property type="entry name" value="Hypothetical protein af1432"/>
    <property type="match status" value="1"/>
</dbReference>
<dbReference type="RefSeq" id="WP_029334759.1">
    <property type="nucleotide sequence ID" value="NZ_UGGP01000001.1"/>
</dbReference>
<dbReference type="Pfam" id="PF02541">
    <property type="entry name" value="Ppx-GppA"/>
    <property type="match status" value="1"/>
</dbReference>
<dbReference type="Pfam" id="PF21447">
    <property type="entry name" value="Ppx-GppA_III"/>
    <property type="match status" value="1"/>
</dbReference>
<evidence type="ECO:0000259" key="2">
    <source>
        <dbReference type="Pfam" id="PF02541"/>
    </source>
</evidence>
<evidence type="ECO:0000259" key="3">
    <source>
        <dbReference type="Pfam" id="PF21447"/>
    </source>
</evidence>
<dbReference type="GO" id="GO:0004309">
    <property type="term" value="F:exopolyphosphatase activity"/>
    <property type="evidence" value="ECO:0007669"/>
    <property type="project" value="UniProtKB-EC"/>
</dbReference>
<evidence type="ECO:0000313" key="4">
    <source>
        <dbReference type="EMBL" id="STO07830.1"/>
    </source>
</evidence>